<keyword evidence="5 6" id="KW-0472">Membrane</keyword>
<evidence type="ECO:0000256" key="2">
    <source>
        <dbReference type="ARBA" id="ARBA00022692"/>
    </source>
</evidence>
<evidence type="ECO:0008006" key="12">
    <source>
        <dbReference type="Google" id="ProtNLM"/>
    </source>
</evidence>
<keyword evidence="4" id="KW-0560">Oxidoreductase</keyword>
<dbReference type="Pfam" id="PF08030">
    <property type="entry name" value="NAD_binding_6"/>
    <property type="match status" value="1"/>
</dbReference>
<evidence type="ECO:0000259" key="8">
    <source>
        <dbReference type="Pfam" id="PF01794"/>
    </source>
</evidence>
<dbReference type="InterPro" id="IPR039261">
    <property type="entry name" value="FNR_nucleotide-bd"/>
</dbReference>
<dbReference type="SUPFAM" id="SSF63380">
    <property type="entry name" value="Riboflavin synthase domain-like"/>
    <property type="match status" value="1"/>
</dbReference>
<dbReference type="Pfam" id="PF01794">
    <property type="entry name" value="Ferric_reduct"/>
    <property type="match status" value="1"/>
</dbReference>
<evidence type="ECO:0000256" key="4">
    <source>
        <dbReference type="ARBA" id="ARBA00023002"/>
    </source>
</evidence>
<dbReference type="GO" id="GO:0016491">
    <property type="term" value="F:oxidoreductase activity"/>
    <property type="evidence" value="ECO:0007669"/>
    <property type="project" value="UniProtKB-KW"/>
</dbReference>
<dbReference type="PANTHER" id="PTHR11972:SF193">
    <property type="entry name" value="FAD-BINDING FR-TYPE DOMAIN-CONTAINING PROTEIN"/>
    <property type="match status" value="1"/>
</dbReference>
<evidence type="ECO:0000256" key="3">
    <source>
        <dbReference type="ARBA" id="ARBA00022989"/>
    </source>
</evidence>
<feature type="transmembrane region" description="Helical" evidence="6">
    <location>
        <begin position="551"/>
        <end position="570"/>
    </location>
</feature>
<comment type="caution">
    <text evidence="10">The sequence shown here is derived from an EMBL/GenBank/DDBJ whole genome shotgun (WGS) entry which is preliminary data.</text>
</comment>
<dbReference type="OrthoDB" id="47096at2759"/>
<feature type="transmembrane region" description="Helical" evidence="6">
    <location>
        <begin position="49"/>
        <end position="76"/>
    </location>
</feature>
<feature type="transmembrane region" description="Helical" evidence="6">
    <location>
        <begin position="521"/>
        <end position="539"/>
    </location>
</feature>
<dbReference type="InterPro" id="IPR017938">
    <property type="entry name" value="Riboflavin_synthase-like_b-brl"/>
</dbReference>
<dbReference type="EMBL" id="BRXW01000080">
    <property type="protein sequence ID" value="GMI05031.1"/>
    <property type="molecule type" value="Genomic_DNA"/>
</dbReference>
<dbReference type="Gene3D" id="2.40.30.10">
    <property type="entry name" value="Translation factors"/>
    <property type="match status" value="1"/>
</dbReference>
<evidence type="ECO:0000313" key="11">
    <source>
        <dbReference type="Proteomes" id="UP001165122"/>
    </source>
</evidence>
<sequence length="688" mass="77757">MMNLVPVPLLAAVAFAVVYGWSSSRPGYTAVRATCTKYSDENYKGLTPFFLLVLPLLLVILLSPCSASFLSPFTSFSLKKIHLTHTSLTIQSFLFLLLNGVFILNAILRHEPSQHSTSTNIMEISNSFAICGLYNMSLFLIPVSSYTKILSSLRISEEHSLAFHRLSGQTSIIFYALHGFLHLLRFLIYQKPESTNSPNFFNWMVLPPSQCYSSSNDSGYDCDDCSCYHFLRNATGFWSALFMVLIAIWSREYIRRKFYRWFYASHILLSPIALILMILHWNKMFIYFVPSFSLYSYSKLISFWEKRCNAEGSEIIENKEVCGGVWVLKLRKEIEEKAGQYIKIELAEDSMIRPSHPYTISSPPSSSTLRILYRHNPLSSFSCSLTSSTKLYIKGYYGANNKLEHVLKLRDSGYELNFVAGGIGITPFLPILLSLSNSTMNKSVTLIWSTRDRGLITYLTPDLLKIQSLGVTLKIHETDGDREGDGLIHSSSSSAPPTTVLNGLKPVAVHPLKTKIYKAPIIAALFLILSYYVALSFWINYQDKHIISSRIYAPVVVVLMALWLGFFLNLKPVKQWLRKSDRFGRLRGSDDSTGDLEMASVQPVGVGAEVGVRKRSSASEEEEGRDVSVSIGRPRLEFKGGREAVFVCGPEEMKKYIRKSAAWKTFDLGVMGEVLFPKELVEEEIFEW</sequence>
<protein>
    <recommendedName>
        <fullName evidence="12">FAD-binding FR-type domain-containing protein</fullName>
    </recommendedName>
</protein>
<dbReference type="AlphaFoldDB" id="A0A9W7CF85"/>
<proteinExistence type="predicted"/>
<evidence type="ECO:0000259" key="9">
    <source>
        <dbReference type="Pfam" id="PF08030"/>
    </source>
</evidence>
<gene>
    <name evidence="10" type="ORF">TrLO_g2872</name>
</gene>
<dbReference type="Gene3D" id="3.40.50.80">
    <property type="entry name" value="Nucleotide-binding domain of ferredoxin-NADP reductase (FNR) module"/>
    <property type="match status" value="1"/>
</dbReference>
<feature type="chain" id="PRO_5040865945" description="FAD-binding FR-type domain-containing protein" evidence="7">
    <location>
        <begin position="21"/>
        <end position="688"/>
    </location>
</feature>
<dbReference type="PANTHER" id="PTHR11972">
    <property type="entry name" value="NADPH OXIDASE"/>
    <property type="match status" value="1"/>
</dbReference>
<reference evidence="11" key="1">
    <citation type="journal article" date="2023" name="Commun. Biol.">
        <title>Genome analysis of Parmales, the sister group of diatoms, reveals the evolutionary specialization of diatoms from phago-mixotrophs to photoautotrophs.</title>
        <authorList>
            <person name="Ban H."/>
            <person name="Sato S."/>
            <person name="Yoshikawa S."/>
            <person name="Yamada K."/>
            <person name="Nakamura Y."/>
            <person name="Ichinomiya M."/>
            <person name="Sato N."/>
            <person name="Blanc-Mathieu R."/>
            <person name="Endo H."/>
            <person name="Kuwata A."/>
            <person name="Ogata H."/>
        </authorList>
    </citation>
    <scope>NUCLEOTIDE SEQUENCE [LARGE SCALE GENOMIC DNA]</scope>
    <source>
        <strain evidence="11">NIES 3700</strain>
    </source>
</reference>
<comment type="subcellular location">
    <subcellularLocation>
        <location evidence="1">Membrane</location>
        <topology evidence="1">Multi-pass membrane protein</topology>
    </subcellularLocation>
</comment>
<evidence type="ECO:0000256" key="6">
    <source>
        <dbReference type="SAM" id="Phobius"/>
    </source>
</evidence>
<keyword evidence="7" id="KW-0732">Signal</keyword>
<evidence type="ECO:0000256" key="1">
    <source>
        <dbReference type="ARBA" id="ARBA00004141"/>
    </source>
</evidence>
<accession>A0A9W7CF85</accession>
<evidence type="ECO:0000256" key="7">
    <source>
        <dbReference type="SAM" id="SignalP"/>
    </source>
</evidence>
<feature type="signal peptide" evidence="7">
    <location>
        <begin position="1"/>
        <end position="20"/>
    </location>
</feature>
<dbReference type="Proteomes" id="UP001165122">
    <property type="component" value="Unassembled WGS sequence"/>
</dbReference>
<feature type="transmembrane region" description="Helical" evidence="6">
    <location>
        <begin position="88"/>
        <end position="107"/>
    </location>
</feature>
<dbReference type="InterPro" id="IPR013130">
    <property type="entry name" value="Fe3_Rdtase_TM_dom"/>
</dbReference>
<evidence type="ECO:0000256" key="5">
    <source>
        <dbReference type="ARBA" id="ARBA00023136"/>
    </source>
</evidence>
<keyword evidence="2 6" id="KW-0812">Transmembrane</keyword>
<dbReference type="InterPro" id="IPR013121">
    <property type="entry name" value="Fe_red_NAD-bd_6"/>
</dbReference>
<dbReference type="InterPro" id="IPR050369">
    <property type="entry name" value="RBOH/FRE"/>
</dbReference>
<feature type="domain" description="Ferric oxidoreductase" evidence="8">
    <location>
        <begin position="130"/>
        <end position="276"/>
    </location>
</feature>
<feature type="domain" description="Ferric reductase NAD binding" evidence="9">
    <location>
        <begin position="416"/>
        <end position="486"/>
    </location>
</feature>
<feature type="transmembrane region" description="Helical" evidence="6">
    <location>
        <begin position="127"/>
        <end position="151"/>
    </location>
</feature>
<dbReference type="SUPFAM" id="SSF52343">
    <property type="entry name" value="Ferredoxin reductase-like, C-terminal NADP-linked domain"/>
    <property type="match status" value="1"/>
</dbReference>
<evidence type="ECO:0000313" key="10">
    <source>
        <dbReference type="EMBL" id="GMI05031.1"/>
    </source>
</evidence>
<name>A0A9W7CF85_9STRA</name>
<organism evidence="10 11">
    <name type="scientific">Triparma laevis f. longispina</name>
    <dbReference type="NCBI Taxonomy" id="1714387"/>
    <lineage>
        <taxon>Eukaryota</taxon>
        <taxon>Sar</taxon>
        <taxon>Stramenopiles</taxon>
        <taxon>Ochrophyta</taxon>
        <taxon>Bolidophyceae</taxon>
        <taxon>Parmales</taxon>
        <taxon>Triparmaceae</taxon>
        <taxon>Triparma</taxon>
    </lineage>
</organism>
<keyword evidence="11" id="KW-1185">Reference proteome</keyword>
<feature type="transmembrane region" description="Helical" evidence="6">
    <location>
        <begin position="261"/>
        <end position="279"/>
    </location>
</feature>
<feature type="transmembrane region" description="Helical" evidence="6">
    <location>
        <begin position="230"/>
        <end position="249"/>
    </location>
</feature>
<dbReference type="GO" id="GO:0005886">
    <property type="term" value="C:plasma membrane"/>
    <property type="evidence" value="ECO:0007669"/>
    <property type="project" value="TreeGrafter"/>
</dbReference>
<keyword evidence="3 6" id="KW-1133">Transmembrane helix</keyword>